<evidence type="ECO:0000256" key="1">
    <source>
        <dbReference type="ARBA" id="ARBA00007404"/>
    </source>
</evidence>
<dbReference type="FunFam" id="3.30.230.70:FF:000002">
    <property type="entry name" value="Polyribonucleotide nucleotidyltransferase"/>
    <property type="match status" value="1"/>
</dbReference>
<evidence type="ECO:0000256" key="6">
    <source>
        <dbReference type="ARBA" id="ARBA00022842"/>
    </source>
</evidence>
<comment type="cofactor">
    <cofactor evidence="8">
        <name>Mg(2+)</name>
        <dbReference type="ChEBI" id="CHEBI:18420"/>
    </cofactor>
</comment>
<comment type="function">
    <text evidence="8">Involved in mRNA degradation. Catalyzes the phosphorolysis of single-stranded polyribonucleotides processively in the 3'- to 5'-direction.</text>
</comment>
<keyword evidence="3 8" id="KW-0808">Transferase</keyword>
<dbReference type="GO" id="GO:0005829">
    <property type="term" value="C:cytosol"/>
    <property type="evidence" value="ECO:0007669"/>
    <property type="project" value="TreeGrafter"/>
</dbReference>
<dbReference type="InterPro" id="IPR012340">
    <property type="entry name" value="NA-bd_OB-fold"/>
</dbReference>
<dbReference type="Pfam" id="PF00575">
    <property type="entry name" value="S1"/>
    <property type="match status" value="1"/>
</dbReference>
<keyword evidence="4 8" id="KW-0548">Nucleotidyltransferase</keyword>
<feature type="binding site" evidence="8">
    <location>
        <position position="490"/>
    </location>
    <ligand>
        <name>Mg(2+)</name>
        <dbReference type="ChEBI" id="CHEBI:18420"/>
    </ligand>
</feature>
<evidence type="ECO:0000256" key="7">
    <source>
        <dbReference type="ARBA" id="ARBA00022884"/>
    </source>
</evidence>
<dbReference type="Proteomes" id="UP001226762">
    <property type="component" value="Unassembled WGS sequence"/>
</dbReference>
<dbReference type="InterPro" id="IPR027408">
    <property type="entry name" value="PNPase/RNase_PH_dom_sf"/>
</dbReference>
<reference evidence="11" key="2">
    <citation type="submission" date="2023-02" db="EMBL/GenBank/DDBJ databases">
        <title>'Rhodoalgimonas zhirmunskyi' gen. nov., isolated from a red alga.</title>
        <authorList>
            <person name="Nedashkovskaya O.I."/>
            <person name="Otstavnykh N.Y."/>
            <person name="Bystritskaya E.P."/>
            <person name="Balabanova L.A."/>
            <person name="Isaeva M.P."/>
        </authorList>
    </citation>
    <scope>NUCLEOTIDE SEQUENCE</scope>
    <source>
        <strain evidence="11">KCTC 52189</strain>
    </source>
</reference>
<dbReference type="GO" id="GO:0000287">
    <property type="term" value="F:magnesium ion binding"/>
    <property type="evidence" value="ECO:0007669"/>
    <property type="project" value="UniProtKB-UniRule"/>
</dbReference>
<feature type="domain" description="S1 motif" evidence="10">
    <location>
        <begin position="625"/>
        <end position="693"/>
    </location>
</feature>
<evidence type="ECO:0000256" key="3">
    <source>
        <dbReference type="ARBA" id="ARBA00022679"/>
    </source>
</evidence>
<dbReference type="InterPro" id="IPR036456">
    <property type="entry name" value="PNPase_PH_RNA-bd_sf"/>
</dbReference>
<evidence type="ECO:0000313" key="11">
    <source>
        <dbReference type="EMBL" id="MDQ2091025.1"/>
    </source>
</evidence>
<dbReference type="FunFam" id="3.30.230.70:FF:000001">
    <property type="entry name" value="Polyribonucleotide nucleotidyltransferase"/>
    <property type="match status" value="1"/>
</dbReference>
<comment type="caution">
    <text evidence="11">The sequence shown here is derived from an EMBL/GenBank/DDBJ whole genome shotgun (WGS) entry which is preliminary data.</text>
</comment>
<evidence type="ECO:0000256" key="8">
    <source>
        <dbReference type="HAMAP-Rule" id="MF_01595"/>
    </source>
</evidence>
<evidence type="ECO:0000313" key="12">
    <source>
        <dbReference type="Proteomes" id="UP001226762"/>
    </source>
</evidence>
<dbReference type="Pfam" id="PF03725">
    <property type="entry name" value="RNase_PH_C"/>
    <property type="match status" value="2"/>
</dbReference>
<keyword evidence="6 8" id="KW-0460">Magnesium</keyword>
<evidence type="ECO:0000256" key="2">
    <source>
        <dbReference type="ARBA" id="ARBA00022490"/>
    </source>
</evidence>
<dbReference type="InterPro" id="IPR012162">
    <property type="entry name" value="PNPase"/>
</dbReference>
<feature type="region of interest" description="Disordered" evidence="9">
    <location>
        <begin position="693"/>
        <end position="719"/>
    </location>
</feature>
<dbReference type="CDD" id="cd02393">
    <property type="entry name" value="KH-I_PNPase"/>
    <property type="match status" value="1"/>
</dbReference>
<evidence type="ECO:0000259" key="10">
    <source>
        <dbReference type="PROSITE" id="PS50126"/>
    </source>
</evidence>
<evidence type="ECO:0000256" key="4">
    <source>
        <dbReference type="ARBA" id="ARBA00022695"/>
    </source>
</evidence>
<dbReference type="Gene3D" id="3.30.230.70">
    <property type="entry name" value="GHMP Kinase, N-terminal domain"/>
    <property type="match status" value="2"/>
</dbReference>
<sequence length="719" mass="78241">MFNVTRKSIEWGQETLTLETGKVARQADGSVIATLGETSVMANVTYAREQKPGQDFFPLTVHYQEKYYAAGKVPGGFFKREARPTEKETLTARLIDRPIRPLFVPGFKNEVLVMCTVLSHDLVNDPDMVAMIAASAALTISGVPFMGPIAGCRVGFVDGEYVLNPDVEDMHELRYDPEQRLDLVVAGTKDAVMMVESEAYELTEAEMLGAVNFAHEQIQPVIDLIIALAEDAAKEPFDFQPADYGDLFEAVKKAGEKEMRAAFAITDKQERTAAVAAARETIKAALSDEQLEDANLGSAMKKLEAGILRGDVVKTGKRIDGRSTTDVRGIECETGFLPRTHGSALFTRGETQGLVVTTLGTGDDEQFIDALHGTFKSNFLLHYNFPPYSVGEVGRVGPPGRREIGHGKLAWRALQAVLPAPTDFPYTIRIVSEITESNGSSSMASVCGGSLSMMDAGVPLKSAVAGVAMGLILEEDGDYAILTDILGDEDHLGDMDFKVAGTENGITSLQMDIKVAGITPEIMEKALAQAKDGRMHILGEMNKALSGAGDFSVHAPRIETMNIPTDKIREVIGSGGKVIREIVEVSGAKVDINDDGVIKIASPNGEAIQKAYDMIHAIVAEPEEGEIYRGTVVKIVDFGAFVNFFGKRDGLVHVSQIENRRLNHPSDVLKEGQEVWVKLLGFDDRGKVRLSMKVVDQETGEEMAQEDKPKRKKKDEDDD</sequence>
<feature type="binding site" evidence="8">
    <location>
        <position position="496"/>
    </location>
    <ligand>
        <name>Mg(2+)</name>
        <dbReference type="ChEBI" id="CHEBI:18420"/>
    </ligand>
</feature>
<reference evidence="11" key="1">
    <citation type="submission" date="2022-07" db="EMBL/GenBank/DDBJ databases">
        <authorList>
            <person name="Otstavnykh N."/>
            <person name="Isaeva M."/>
            <person name="Bystritskaya E."/>
        </authorList>
    </citation>
    <scope>NUCLEOTIDE SEQUENCE</scope>
    <source>
        <strain evidence="11">KCTC 52189</strain>
    </source>
</reference>
<dbReference type="Pfam" id="PF03726">
    <property type="entry name" value="PNPase"/>
    <property type="match status" value="1"/>
</dbReference>
<dbReference type="RefSeq" id="WP_306736313.1">
    <property type="nucleotide sequence ID" value="NZ_JANHAX010000004.1"/>
</dbReference>
<dbReference type="FunFam" id="2.40.50.140:FF:000107">
    <property type="entry name" value="Polyribonucleotide nucleotidyltransferase"/>
    <property type="match status" value="1"/>
</dbReference>
<keyword evidence="12" id="KW-1185">Reference proteome</keyword>
<dbReference type="SUPFAM" id="SSF55666">
    <property type="entry name" value="Ribonuclease PH domain 2-like"/>
    <property type="match status" value="2"/>
</dbReference>
<dbReference type="EC" id="2.7.7.8" evidence="8"/>
<dbReference type="InterPro" id="IPR015847">
    <property type="entry name" value="ExoRNase_PH_dom2"/>
</dbReference>
<gene>
    <name evidence="8 11" type="primary">pnp</name>
    <name evidence="11" type="ORF">NO357_14060</name>
</gene>
<dbReference type="InterPro" id="IPR004088">
    <property type="entry name" value="KH_dom_type_1"/>
</dbReference>
<dbReference type="CDD" id="cd11363">
    <property type="entry name" value="RNase_PH_PNPase_1"/>
    <property type="match status" value="1"/>
</dbReference>
<keyword evidence="2 8" id="KW-0963">Cytoplasm</keyword>
<dbReference type="InterPro" id="IPR004087">
    <property type="entry name" value="KH_dom"/>
</dbReference>
<keyword evidence="5 8" id="KW-0479">Metal-binding</keyword>
<dbReference type="EMBL" id="JANHAX010000004">
    <property type="protein sequence ID" value="MDQ2091025.1"/>
    <property type="molecule type" value="Genomic_DNA"/>
</dbReference>
<dbReference type="InterPro" id="IPR001247">
    <property type="entry name" value="ExoRNase_PH_dom1"/>
</dbReference>
<dbReference type="InterPro" id="IPR003029">
    <property type="entry name" value="S1_domain"/>
</dbReference>
<protein>
    <recommendedName>
        <fullName evidence="8">Polyribonucleotide nucleotidyltransferase</fullName>
        <ecNumber evidence="8">2.7.7.8</ecNumber>
    </recommendedName>
    <alternativeName>
        <fullName evidence="8">Polynucleotide phosphorylase</fullName>
        <shortName evidence="8">PNPase</shortName>
    </alternativeName>
</protein>
<accession>A0AAE4B583</accession>
<dbReference type="GO" id="GO:0004654">
    <property type="term" value="F:polyribonucleotide nucleotidyltransferase activity"/>
    <property type="evidence" value="ECO:0007669"/>
    <property type="project" value="UniProtKB-UniRule"/>
</dbReference>
<dbReference type="GO" id="GO:0006396">
    <property type="term" value="P:RNA processing"/>
    <property type="evidence" value="ECO:0007669"/>
    <property type="project" value="InterPro"/>
</dbReference>
<dbReference type="Pfam" id="PF01138">
    <property type="entry name" value="RNase_PH"/>
    <property type="match status" value="2"/>
</dbReference>
<dbReference type="NCBIfam" id="NF008805">
    <property type="entry name" value="PRK11824.1"/>
    <property type="match status" value="1"/>
</dbReference>
<name>A0AAE4B583_9RHOB</name>
<dbReference type="SUPFAM" id="SSF54211">
    <property type="entry name" value="Ribosomal protein S5 domain 2-like"/>
    <property type="match status" value="2"/>
</dbReference>
<dbReference type="SMART" id="SM00316">
    <property type="entry name" value="S1"/>
    <property type="match status" value="1"/>
</dbReference>
<dbReference type="PROSITE" id="PS50126">
    <property type="entry name" value="S1"/>
    <property type="match status" value="1"/>
</dbReference>
<dbReference type="InterPro" id="IPR015848">
    <property type="entry name" value="PNPase_PH_RNA-bd_bac/org-type"/>
</dbReference>
<dbReference type="GO" id="GO:0006402">
    <property type="term" value="P:mRNA catabolic process"/>
    <property type="evidence" value="ECO:0007669"/>
    <property type="project" value="UniProtKB-UniRule"/>
</dbReference>
<dbReference type="PANTHER" id="PTHR11252:SF0">
    <property type="entry name" value="POLYRIBONUCLEOTIDE NUCLEOTIDYLTRANSFERASE 1, MITOCHONDRIAL"/>
    <property type="match status" value="1"/>
</dbReference>
<dbReference type="SUPFAM" id="SSF54791">
    <property type="entry name" value="Eukaryotic type KH-domain (KH-domain type I)"/>
    <property type="match status" value="1"/>
</dbReference>
<dbReference type="Pfam" id="PF00013">
    <property type="entry name" value="KH_1"/>
    <property type="match status" value="1"/>
</dbReference>
<dbReference type="Gene3D" id="3.30.1370.10">
    <property type="entry name" value="K Homology domain, type 1"/>
    <property type="match status" value="1"/>
</dbReference>
<dbReference type="InterPro" id="IPR036345">
    <property type="entry name" value="ExoRNase_PH_dom2_sf"/>
</dbReference>
<dbReference type="AlphaFoldDB" id="A0AAE4B583"/>
<evidence type="ECO:0000256" key="9">
    <source>
        <dbReference type="SAM" id="MobiDB-lite"/>
    </source>
</evidence>
<proteinExistence type="inferred from homology"/>
<dbReference type="SUPFAM" id="SSF50249">
    <property type="entry name" value="Nucleic acid-binding proteins"/>
    <property type="match status" value="1"/>
</dbReference>
<dbReference type="HAMAP" id="MF_01595">
    <property type="entry name" value="PNPase"/>
    <property type="match status" value="1"/>
</dbReference>
<dbReference type="SUPFAM" id="SSF46915">
    <property type="entry name" value="Polynucleotide phosphorylase/guanosine pentaphosphate synthase (PNPase/GPSI), domain 3"/>
    <property type="match status" value="1"/>
</dbReference>
<dbReference type="NCBIfam" id="TIGR03591">
    <property type="entry name" value="polynuc_phos"/>
    <property type="match status" value="1"/>
</dbReference>
<dbReference type="SMART" id="SM00322">
    <property type="entry name" value="KH"/>
    <property type="match status" value="1"/>
</dbReference>
<dbReference type="InterPro" id="IPR036612">
    <property type="entry name" value="KH_dom_type_1_sf"/>
</dbReference>
<dbReference type="GO" id="GO:0003723">
    <property type="term" value="F:RNA binding"/>
    <property type="evidence" value="ECO:0007669"/>
    <property type="project" value="UniProtKB-UniRule"/>
</dbReference>
<evidence type="ECO:0000256" key="5">
    <source>
        <dbReference type="ARBA" id="ARBA00022723"/>
    </source>
</evidence>
<dbReference type="InterPro" id="IPR020568">
    <property type="entry name" value="Ribosomal_Su5_D2-typ_SF"/>
</dbReference>
<dbReference type="PROSITE" id="PS50084">
    <property type="entry name" value="KH_TYPE_1"/>
    <property type="match status" value="1"/>
</dbReference>
<dbReference type="PANTHER" id="PTHR11252">
    <property type="entry name" value="POLYRIBONUCLEOTIDE NUCLEOTIDYLTRANSFERASE"/>
    <property type="match status" value="1"/>
</dbReference>
<comment type="catalytic activity">
    <reaction evidence="8">
        <text>RNA(n+1) + phosphate = RNA(n) + a ribonucleoside 5'-diphosphate</text>
        <dbReference type="Rhea" id="RHEA:22096"/>
        <dbReference type="Rhea" id="RHEA-COMP:14527"/>
        <dbReference type="Rhea" id="RHEA-COMP:17342"/>
        <dbReference type="ChEBI" id="CHEBI:43474"/>
        <dbReference type="ChEBI" id="CHEBI:57930"/>
        <dbReference type="ChEBI" id="CHEBI:140395"/>
        <dbReference type="EC" id="2.7.7.8"/>
    </reaction>
</comment>
<dbReference type="CDD" id="cd04472">
    <property type="entry name" value="S1_PNPase"/>
    <property type="match status" value="1"/>
</dbReference>
<comment type="similarity">
    <text evidence="1 8">Belongs to the polyribonucleotide nucleotidyltransferase family.</text>
</comment>
<dbReference type="GO" id="GO:0000175">
    <property type="term" value="F:3'-5'-RNA exonuclease activity"/>
    <property type="evidence" value="ECO:0007669"/>
    <property type="project" value="TreeGrafter"/>
</dbReference>
<dbReference type="Gene3D" id="2.40.50.140">
    <property type="entry name" value="Nucleic acid-binding proteins"/>
    <property type="match status" value="1"/>
</dbReference>
<dbReference type="CDD" id="cd11364">
    <property type="entry name" value="RNase_PH_PNPase_2"/>
    <property type="match status" value="1"/>
</dbReference>
<dbReference type="PIRSF" id="PIRSF005499">
    <property type="entry name" value="PNPase"/>
    <property type="match status" value="1"/>
</dbReference>
<keyword evidence="7 8" id="KW-0694">RNA-binding</keyword>
<dbReference type="FunFam" id="3.30.1370.10:FF:000001">
    <property type="entry name" value="Polyribonucleotide nucleotidyltransferase"/>
    <property type="match status" value="1"/>
</dbReference>
<comment type="subcellular location">
    <subcellularLocation>
        <location evidence="8">Cytoplasm</location>
    </subcellularLocation>
</comment>
<organism evidence="11 12">
    <name type="scientific">Marimonas arenosa</name>
    <dbReference type="NCBI Taxonomy" id="1795305"/>
    <lineage>
        <taxon>Bacteria</taxon>
        <taxon>Pseudomonadati</taxon>
        <taxon>Pseudomonadota</taxon>
        <taxon>Alphaproteobacteria</taxon>
        <taxon>Rhodobacterales</taxon>
        <taxon>Paracoccaceae</taxon>
        <taxon>Marimonas</taxon>
    </lineage>
</organism>